<evidence type="ECO:0000256" key="3">
    <source>
        <dbReference type="ARBA" id="ARBA00022691"/>
    </source>
</evidence>
<dbReference type="RefSeq" id="WP_302711697.1">
    <property type="nucleotide sequence ID" value="NZ_JAULRT010000035.1"/>
</dbReference>
<dbReference type="Proteomes" id="UP001168380">
    <property type="component" value="Unassembled WGS sequence"/>
</dbReference>
<name>A0ABT8TDC4_9GAMM</name>
<keyword evidence="3" id="KW-0949">S-adenosyl-L-methionine</keyword>
<protein>
    <recommendedName>
        <fullName evidence="1">tRNA-uridine aminocarboxypropyltransferase</fullName>
        <ecNumber evidence="1">2.5.1.25</ecNumber>
    </recommendedName>
</protein>
<feature type="domain" description="DTW" evidence="5">
    <location>
        <begin position="1"/>
        <end position="156"/>
    </location>
</feature>
<evidence type="ECO:0000256" key="1">
    <source>
        <dbReference type="ARBA" id="ARBA00012386"/>
    </source>
</evidence>
<evidence type="ECO:0000256" key="4">
    <source>
        <dbReference type="ARBA" id="ARBA00022694"/>
    </source>
</evidence>
<accession>A0ABT8TDC4</accession>
<gene>
    <name evidence="6" type="ORF">QWI16_05215</name>
</gene>
<keyword evidence="7" id="KW-1185">Reference proteome</keyword>
<dbReference type="Pfam" id="PF03942">
    <property type="entry name" value="DTW"/>
    <property type="match status" value="1"/>
</dbReference>
<evidence type="ECO:0000256" key="2">
    <source>
        <dbReference type="ARBA" id="ARBA00022679"/>
    </source>
</evidence>
<evidence type="ECO:0000313" key="6">
    <source>
        <dbReference type="EMBL" id="MDO3381564.1"/>
    </source>
</evidence>
<dbReference type="InterPro" id="IPR039262">
    <property type="entry name" value="DTWD2/TAPT"/>
</dbReference>
<dbReference type="PANTHER" id="PTHR21392:SF1">
    <property type="entry name" value="TRNA-URIDINE AMINOCARBOXYPROPYLTRANSFERASE"/>
    <property type="match status" value="1"/>
</dbReference>
<keyword evidence="2" id="KW-0808">Transferase</keyword>
<proteinExistence type="predicted"/>
<dbReference type="EMBL" id="JAULRT010000035">
    <property type="protein sequence ID" value="MDO3381564.1"/>
    <property type="molecule type" value="Genomic_DNA"/>
</dbReference>
<organism evidence="6 7">
    <name type="scientific">Gilvimarinus algae</name>
    <dbReference type="NCBI Taxonomy" id="3058037"/>
    <lineage>
        <taxon>Bacteria</taxon>
        <taxon>Pseudomonadati</taxon>
        <taxon>Pseudomonadota</taxon>
        <taxon>Gammaproteobacteria</taxon>
        <taxon>Cellvibrionales</taxon>
        <taxon>Cellvibrionaceae</taxon>
        <taxon>Gilvimarinus</taxon>
    </lineage>
</organism>
<keyword evidence="4" id="KW-0819">tRNA processing</keyword>
<sequence length="157" mass="17522">MRITLLTHSTELSKPSNTGALVLNLAADYSVDCERVIWQRKVPDERLLQWIEHYSSGLLYPHEHAQPLSRDALPEHLVLIDSTWQQARKIRNQSAYLKALPHYQLPSGKASEYTLRRNQREGGLCTSECVSALARLAGLEGFASALDDALAKLTKAG</sequence>
<reference evidence="6" key="1">
    <citation type="submission" date="2023-07" db="EMBL/GenBank/DDBJ databases">
        <title>Gilvimarinus algae sp. nov., isolated from the surface of Kelp.</title>
        <authorList>
            <person name="Sun Y.Y."/>
            <person name="Gong Y."/>
            <person name="Du Z.J."/>
        </authorList>
    </citation>
    <scope>NUCLEOTIDE SEQUENCE</scope>
    <source>
        <strain evidence="6">SDUM040014</strain>
    </source>
</reference>
<evidence type="ECO:0000313" key="7">
    <source>
        <dbReference type="Proteomes" id="UP001168380"/>
    </source>
</evidence>
<comment type="caution">
    <text evidence="6">The sequence shown here is derived from an EMBL/GenBank/DDBJ whole genome shotgun (WGS) entry which is preliminary data.</text>
</comment>
<dbReference type="PANTHER" id="PTHR21392">
    <property type="entry name" value="TRNA-URIDINE AMINOCARBOXYPROPYLTRANSFERASE 2"/>
    <property type="match status" value="1"/>
</dbReference>
<dbReference type="InterPro" id="IPR005636">
    <property type="entry name" value="DTW"/>
</dbReference>
<evidence type="ECO:0000259" key="5">
    <source>
        <dbReference type="SMART" id="SM01144"/>
    </source>
</evidence>
<dbReference type="EC" id="2.5.1.25" evidence="1"/>
<dbReference type="SMART" id="SM01144">
    <property type="entry name" value="DTW"/>
    <property type="match status" value="1"/>
</dbReference>